<evidence type="ECO:0000313" key="6">
    <source>
        <dbReference type="EMBL" id="EMP23712.1"/>
    </source>
</evidence>
<dbReference type="AlphaFoldDB" id="M7B614"/>
<dbReference type="GO" id="GO:0045211">
    <property type="term" value="C:postsynaptic membrane"/>
    <property type="evidence" value="ECO:0007669"/>
    <property type="project" value="TreeGrafter"/>
</dbReference>
<keyword evidence="4" id="KW-0472">Membrane</keyword>
<evidence type="ECO:0000256" key="5">
    <source>
        <dbReference type="SAM" id="MobiDB-lite"/>
    </source>
</evidence>
<dbReference type="GO" id="GO:0032591">
    <property type="term" value="C:dendritic spine membrane"/>
    <property type="evidence" value="ECO:0007669"/>
    <property type="project" value="TreeGrafter"/>
</dbReference>
<protein>
    <submittedName>
        <fullName evidence="6">Protein shisa-6 like protein</fullName>
    </submittedName>
</protein>
<comment type="subcellular location">
    <subcellularLocation>
        <location evidence="1">Membrane</location>
    </subcellularLocation>
</comment>
<organism evidence="6 7">
    <name type="scientific">Chelonia mydas</name>
    <name type="common">Green sea-turtle</name>
    <name type="synonym">Chelonia agassizi</name>
    <dbReference type="NCBI Taxonomy" id="8469"/>
    <lineage>
        <taxon>Eukaryota</taxon>
        <taxon>Metazoa</taxon>
        <taxon>Chordata</taxon>
        <taxon>Craniata</taxon>
        <taxon>Vertebrata</taxon>
        <taxon>Euteleostomi</taxon>
        <taxon>Archelosauria</taxon>
        <taxon>Testudinata</taxon>
        <taxon>Testudines</taxon>
        <taxon>Cryptodira</taxon>
        <taxon>Durocryptodira</taxon>
        <taxon>Americhelydia</taxon>
        <taxon>Chelonioidea</taxon>
        <taxon>Cheloniidae</taxon>
        <taxon>Chelonia</taxon>
    </lineage>
</organism>
<proteinExistence type="predicted"/>
<dbReference type="EMBL" id="KB608654">
    <property type="protein sequence ID" value="EMP23712.1"/>
    <property type="molecule type" value="Genomic_DNA"/>
</dbReference>
<dbReference type="PANTHER" id="PTHR31774">
    <property type="entry name" value="PROTEIN SHISA-9-RELATED"/>
    <property type="match status" value="1"/>
</dbReference>
<dbReference type="Proteomes" id="UP000031443">
    <property type="component" value="Unassembled WGS sequence"/>
</dbReference>
<sequence>MEGSGSWMQLWKTKGKLRALADILRQQGPIPIAHCERETISAIDTPPKENTPVRTSSKNHYTPVRTSKSNPAHCSNAMSKMSRREAVKYITLFHLLATASNVLGKNRLEEAIRSELYCKKQL</sequence>
<evidence type="ECO:0000256" key="1">
    <source>
        <dbReference type="ARBA" id="ARBA00004370"/>
    </source>
</evidence>
<dbReference type="GO" id="GO:0048172">
    <property type="term" value="P:regulation of short-term neuronal synaptic plasticity"/>
    <property type="evidence" value="ECO:0007669"/>
    <property type="project" value="TreeGrafter"/>
</dbReference>
<keyword evidence="7" id="KW-1185">Reference proteome</keyword>
<dbReference type="InterPro" id="IPR026910">
    <property type="entry name" value="Shisa"/>
</dbReference>
<evidence type="ECO:0000313" key="7">
    <source>
        <dbReference type="Proteomes" id="UP000031443"/>
    </source>
</evidence>
<feature type="compositionally biased region" description="Polar residues" evidence="5">
    <location>
        <begin position="52"/>
        <end position="78"/>
    </location>
</feature>
<keyword evidence="2" id="KW-0812">Transmembrane</keyword>
<accession>M7B614</accession>
<keyword evidence="3" id="KW-1133">Transmembrane helix</keyword>
<name>M7B614_CHEMY</name>
<evidence type="ECO:0000256" key="4">
    <source>
        <dbReference type="ARBA" id="ARBA00023136"/>
    </source>
</evidence>
<reference evidence="7" key="1">
    <citation type="journal article" date="2013" name="Nat. Genet.">
        <title>The draft genomes of soft-shell turtle and green sea turtle yield insights into the development and evolution of the turtle-specific body plan.</title>
        <authorList>
            <person name="Wang Z."/>
            <person name="Pascual-Anaya J."/>
            <person name="Zadissa A."/>
            <person name="Li W."/>
            <person name="Niimura Y."/>
            <person name="Huang Z."/>
            <person name="Li C."/>
            <person name="White S."/>
            <person name="Xiong Z."/>
            <person name="Fang D."/>
            <person name="Wang B."/>
            <person name="Ming Y."/>
            <person name="Chen Y."/>
            <person name="Zheng Y."/>
            <person name="Kuraku S."/>
            <person name="Pignatelli M."/>
            <person name="Herrero J."/>
            <person name="Beal K."/>
            <person name="Nozawa M."/>
            <person name="Li Q."/>
            <person name="Wang J."/>
            <person name="Zhang H."/>
            <person name="Yu L."/>
            <person name="Shigenobu S."/>
            <person name="Wang J."/>
            <person name="Liu J."/>
            <person name="Flicek P."/>
            <person name="Searle S."/>
            <person name="Wang J."/>
            <person name="Kuratani S."/>
            <person name="Yin Y."/>
            <person name="Aken B."/>
            <person name="Zhang G."/>
            <person name="Irie N."/>
        </authorList>
    </citation>
    <scope>NUCLEOTIDE SEQUENCE [LARGE SCALE GENOMIC DNA]</scope>
</reference>
<dbReference type="GO" id="GO:0014069">
    <property type="term" value="C:postsynaptic density"/>
    <property type="evidence" value="ECO:0007669"/>
    <property type="project" value="TreeGrafter"/>
</dbReference>
<evidence type="ECO:0000256" key="3">
    <source>
        <dbReference type="ARBA" id="ARBA00022989"/>
    </source>
</evidence>
<dbReference type="GO" id="GO:0032281">
    <property type="term" value="C:AMPA glutamate receptor complex"/>
    <property type="evidence" value="ECO:0007669"/>
    <property type="project" value="TreeGrafter"/>
</dbReference>
<gene>
    <name evidence="6" type="ORF">UY3_19154</name>
</gene>
<dbReference type="PANTHER" id="PTHR31774:SF0">
    <property type="entry name" value="PROTEIN SHISA-6"/>
    <property type="match status" value="1"/>
</dbReference>
<feature type="region of interest" description="Disordered" evidence="5">
    <location>
        <begin position="43"/>
        <end position="78"/>
    </location>
</feature>
<evidence type="ECO:0000256" key="2">
    <source>
        <dbReference type="ARBA" id="ARBA00022692"/>
    </source>
</evidence>